<proteinExistence type="predicted"/>
<dbReference type="RefSeq" id="WP_156052278.1">
    <property type="nucleotide sequence ID" value="NZ_JBIRUQ010000004.1"/>
</dbReference>
<name>A0ABW7TT72_9NOCA</name>
<protein>
    <submittedName>
        <fullName evidence="1">Uncharacterized protein</fullName>
    </submittedName>
</protein>
<evidence type="ECO:0000313" key="1">
    <source>
        <dbReference type="EMBL" id="MFI1462969.1"/>
    </source>
</evidence>
<keyword evidence="2" id="KW-1185">Reference proteome</keyword>
<gene>
    <name evidence="1" type="ORF">ACH4WX_19825</name>
</gene>
<evidence type="ECO:0000313" key="2">
    <source>
        <dbReference type="Proteomes" id="UP001611263"/>
    </source>
</evidence>
<sequence length="118" mass="13327">MSSYHQIFIDTDMDEPTLVTSIQTITGARPRTQQAPDGATLKAFILDNTAVELETSHDYEDDLGIPFSKFRTVVTVRDLNSNKIREESTARWLFDQLCSADATHGLLVVDLQKVIDRR</sequence>
<accession>A0ABW7TT72</accession>
<reference evidence="1 2" key="1">
    <citation type="submission" date="2024-10" db="EMBL/GenBank/DDBJ databases">
        <title>The Natural Products Discovery Center: Release of the First 8490 Sequenced Strains for Exploring Actinobacteria Biosynthetic Diversity.</title>
        <authorList>
            <person name="Kalkreuter E."/>
            <person name="Kautsar S.A."/>
            <person name="Yang D."/>
            <person name="Bader C.D."/>
            <person name="Teijaro C.N."/>
            <person name="Fluegel L."/>
            <person name="Davis C.M."/>
            <person name="Simpson J.R."/>
            <person name="Lauterbach L."/>
            <person name="Steele A.D."/>
            <person name="Gui C."/>
            <person name="Meng S."/>
            <person name="Li G."/>
            <person name="Viehrig K."/>
            <person name="Ye F."/>
            <person name="Su P."/>
            <person name="Kiefer A.F."/>
            <person name="Nichols A."/>
            <person name="Cepeda A.J."/>
            <person name="Yan W."/>
            <person name="Fan B."/>
            <person name="Jiang Y."/>
            <person name="Adhikari A."/>
            <person name="Zheng C.-J."/>
            <person name="Schuster L."/>
            <person name="Cowan T.M."/>
            <person name="Smanski M.J."/>
            <person name="Chevrette M.G."/>
            <person name="De Carvalho L.P.S."/>
            <person name="Shen B."/>
        </authorList>
    </citation>
    <scope>NUCLEOTIDE SEQUENCE [LARGE SCALE GENOMIC DNA]</scope>
    <source>
        <strain evidence="1 2">NPDC020568</strain>
    </source>
</reference>
<dbReference type="GeneID" id="93509315"/>
<comment type="caution">
    <text evidence="1">The sequence shown here is derived from an EMBL/GenBank/DDBJ whole genome shotgun (WGS) entry which is preliminary data.</text>
</comment>
<dbReference type="Proteomes" id="UP001611263">
    <property type="component" value="Unassembled WGS sequence"/>
</dbReference>
<dbReference type="EMBL" id="JBIRUQ010000004">
    <property type="protein sequence ID" value="MFI1462969.1"/>
    <property type="molecule type" value="Genomic_DNA"/>
</dbReference>
<organism evidence="1 2">
    <name type="scientific">Nocardia carnea</name>
    <dbReference type="NCBI Taxonomy" id="37328"/>
    <lineage>
        <taxon>Bacteria</taxon>
        <taxon>Bacillati</taxon>
        <taxon>Actinomycetota</taxon>
        <taxon>Actinomycetes</taxon>
        <taxon>Mycobacteriales</taxon>
        <taxon>Nocardiaceae</taxon>
        <taxon>Nocardia</taxon>
    </lineage>
</organism>